<evidence type="ECO:0008006" key="3">
    <source>
        <dbReference type="Google" id="ProtNLM"/>
    </source>
</evidence>
<name>A0A9D1CJS4_9FIRM</name>
<dbReference type="InterPro" id="IPR016024">
    <property type="entry name" value="ARM-type_fold"/>
</dbReference>
<dbReference type="InterPro" id="IPR011989">
    <property type="entry name" value="ARM-like"/>
</dbReference>
<dbReference type="SUPFAM" id="SSF48371">
    <property type="entry name" value="ARM repeat"/>
    <property type="match status" value="1"/>
</dbReference>
<reference evidence="1" key="1">
    <citation type="submission" date="2020-10" db="EMBL/GenBank/DDBJ databases">
        <authorList>
            <person name="Gilroy R."/>
        </authorList>
    </citation>
    <scope>NUCLEOTIDE SEQUENCE</scope>
    <source>
        <strain evidence="1">ChiHile30-977</strain>
    </source>
</reference>
<evidence type="ECO:0000313" key="2">
    <source>
        <dbReference type="Proteomes" id="UP000886819"/>
    </source>
</evidence>
<evidence type="ECO:0000313" key="1">
    <source>
        <dbReference type="EMBL" id="HIQ62959.1"/>
    </source>
</evidence>
<dbReference type="Proteomes" id="UP000886819">
    <property type="component" value="Unassembled WGS sequence"/>
</dbReference>
<gene>
    <name evidence="1" type="ORF">IAA66_05160</name>
</gene>
<organism evidence="1 2">
    <name type="scientific">Candidatus Avichristensenella intestinipullorum</name>
    <dbReference type="NCBI Taxonomy" id="2840693"/>
    <lineage>
        <taxon>Bacteria</taxon>
        <taxon>Bacillati</taxon>
        <taxon>Bacillota</taxon>
        <taxon>Clostridia</taxon>
        <taxon>Candidatus Avichristensenella</taxon>
    </lineage>
</organism>
<reference evidence="1" key="2">
    <citation type="journal article" date="2021" name="PeerJ">
        <title>Extensive microbial diversity within the chicken gut microbiome revealed by metagenomics and culture.</title>
        <authorList>
            <person name="Gilroy R."/>
            <person name="Ravi A."/>
            <person name="Getino M."/>
            <person name="Pursley I."/>
            <person name="Horton D.L."/>
            <person name="Alikhan N.F."/>
            <person name="Baker D."/>
            <person name="Gharbi K."/>
            <person name="Hall N."/>
            <person name="Watson M."/>
            <person name="Adriaenssens E.M."/>
            <person name="Foster-Nyarko E."/>
            <person name="Jarju S."/>
            <person name="Secka A."/>
            <person name="Antonio M."/>
            <person name="Oren A."/>
            <person name="Chaudhuri R.R."/>
            <person name="La Ragione R."/>
            <person name="Hildebrand F."/>
            <person name="Pallen M.J."/>
        </authorList>
    </citation>
    <scope>NUCLEOTIDE SEQUENCE</scope>
    <source>
        <strain evidence="1">ChiHile30-977</strain>
    </source>
</reference>
<dbReference type="Gene3D" id="1.25.10.10">
    <property type="entry name" value="Leucine-rich Repeat Variant"/>
    <property type="match status" value="1"/>
</dbReference>
<sequence>MMRCINFDGQFERYATEWMRQNAAQFHNNVDAMEAKMPDVYLQWLNEPADWLDGATPGAYFLRFDDAAALTEMMCEYHRRGVPVPNQLLERLTSLGAEAEEALLALLAREDAPQESVLTAVSLLGEMESSAPMARYVDWIVRRAEHDDRAEMAAEALTAMGAAVVAPVLAHVEEATPSGKETFLDILCNFPGDERILALGLALLRERPEKTALFASLLGKLGDPRAIPALQQALDAPGIHYLDYLELRNAVEALGGDVRCERDFSGDPYYESLRRME</sequence>
<protein>
    <recommendedName>
        <fullName evidence="3">HEAT repeat domain-containing protein</fullName>
    </recommendedName>
</protein>
<comment type="caution">
    <text evidence="1">The sequence shown here is derived from an EMBL/GenBank/DDBJ whole genome shotgun (WGS) entry which is preliminary data.</text>
</comment>
<accession>A0A9D1CJS4</accession>
<proteinExistence type="predicted"/>
<dbReference type="EMBL" id="DVFI01000081">
    <property type="protein sequence ID" value="HIQ62959.1"/>
    <property type="molecule type" value="Genomic_DNA"/>
</dbReference>
<dbReference type="AlphaFoldDB" id="A0A9D1CJS4"/>